<evidence type="ECO:0000313" key="6">
    <source>
        <dbReference type="EMBL" id="KAH7090277.1"/>
    </source>
</evidence>
<comment type="similarity">
    <text evidence="1">Belongs to the Gfa family.</text>
</comment>
<dbReference type="InterPro" id="IPR052355">
    <property type="entry name" value="CENP-V-like"/>
</dbReference>
<dbReference type="EMBL" id="JAGMVJ010000005">
    <property type="protein sequence ID" value="KAH7090277.1"/>
    <property type="molecule type" value="Genomic_DNA"/>
</dbReference>
<evidence type="ECO:0000256" key="2">
    <source>
        <dbReference type="ARBA" id="ARBA00022723"/>
    </source>
</evidence>
<dbReference type="GO" id="GO:0046872">
    <property type="term" value="F:metal ion binding"/>
    <property type="evidence" value="ECO:0007669"/>
    <property type="project" value="UniProtKB-KW"/>
</dbReference>
<dbReference type="Pfam" id="PF04828">
    <property type="entry name" value="GFA"/>
    <property type="match status" value="1"/>
</dbReference>
<accession>A0A8K0RA54</accession>
<dbReference type="OrthoDB" id="2993351at2759"/>
<dbReference type="Proteomes" id="UP000813461">
    <property type="component" value="Unassembled WGS sequence"/>
</dbReference>
<feature type="region of interest" description="Disordered" evidence="4">
    <location>
        <begin position="110"/>
        <end position="130"/>
    </location>
</feature>
<dbReference type="AlphaFoldDB" id="A0A8K0RA54"/>
<evidence type="ECO:0000256" key="3">
    <source>
        <dbReference type="ARBA" id="ARBA00022833"/>
    </source>
</evidence>
<protein>
    <submittedName>
        <fullName evidence="6">Mss4-like protein</fullName>
    </submittedName>
</protein>
<evidence type="ECO:0000313" key="7">
    <source>
        <dbReference type="Proteomes" id="UP000813461"/>
    </source>
</evidence>
<keyword evidence="3" id="KW-0862">Zinc</keyword>
<dbReference type="PROSITE" id="PS51891">
    <property type="entry name" value="CENP_V_GFA"/>
    <property type="match status" value="1"/>
</dbReference>
<gene>
    <name evidence="6" type="ORF">FB567DRAFT_287358</name>
</gene>
<dbReference type="InterPro" id="IPR006913">
    <property type="entry name" value="CENP-V/GFA"/>
</dbReference>
<name>A0A8K0RA54_9PLEO</name>
<proteinExistence type="inferred from homology"/>
<keyword evidence="2" id="KW-0479">Metal-binding</keyword>
<dbReference type="GO" id="GO:0016846">
    <property type="term" value="F:carbon-sulfur lyase activity"/>
    <property type="evidence" value="ECO:0007669"/>
    <property type="project" value="InterPro"/>
</dbReference>
<dbReference type="SUPFAM" id="SSF51316">
    <property type="entry name" value="Mss4-like"/>
    <property type="match status" value="1"/>
</dbReference>
<dbReference type="PANTHER" id="PTHR28620">
    <property type="entry name" value="CENTROMERE PROTEIN V"/>
    <property type="match status" value="1"/>
</dbReference>
<dbReference type="PANTHER" id="PTHR28620:SF1">
    <property type="entry name" value="CENP-V_GFA DOMAIN-CONTAINING PROTEIN"/>
    <property type="match status" value="1"/>
</dbReference>
<evidence type="ECO:0000256" key="4">
    <source>
        <dbReference type="SAM" id="MobiDB-lite"/>
    </source>
</evidence>
<dbReference type="Gene3D" id="2.170.150.70">
    <property type="match status" value="1"/>
</dbReference>
<dbReference type="InterPro" id="IPR011057">
    <property type="entry name" value="Mss4-like_sf"/>
</dbReference>
<evidence type="ECO:0000259" key="5">
    <source>
        <dbReference type="PROSITE" id="PS51891"/>
    </source>
</evidence>
<evidence type="ECO:0000256" key="1">
    <source>
        <dbReference type="ARBA" id="ARBA00005495"/>
    </source>
</evidence>
<feature type="domain" description="CENP-V/GFA" evidence="5">
    <location>
        <begin position="22"/>
        <end position="130"/>
    </location>
</feature>
<reference evidence="6" key="1">
    <citation type="journal article" date="2021" name="Nat. Commun.">
        <title>Genetic determinants of endophytism in the Arabidopsis root mycobiome.</title>
        <authorList>
            <person name="Mesny F."/>
            <person name="Miyauchi S."/>
            <person name="Thiergart T."/>
            <person name="Pickel B."/>
            <person name="Atanasova L."/>
            <person name="Karlsson M."/>
            <person name="Huettel B."/>
            <person name="Barry K.W."/>
            <person name="Haridas S."/>
            <person name="Chen C."/>
            <person name="Bauer D."/>
            <person name="Andreopoulos W."/>
            <person name="Pangilinan J."/>
            <person name="LaButti K."/>
            <person name="Riley R."/>
            <person name="Lipzen A."/>
            <person name="Clum A."/>
            <person name="Drula E."/>
            <person name="Henrissat B."/>
            <person name="Kohler A."/>
            <person name="Grigoriev I.V."/>
            <person name="Martin F.M."/>
            <person name="Hacquard S."/>
        </authorList>
    </citation>
    <scope>NUCLEOTIDE SEQUENCE</scope>
    <source>
        <strain evidence="6">MPI-SDFR-AT-0120</strain>
    </source>
</reference>
<comment type="caution">
    <text evidence="6">The sequence shown here is derived from an EMBL/GenBank/DDBJ whole genome shotgun (WGS) entry which is preliminary data.</text>
</comment>
<keyword evidence="7" id="KW-1185">Reference proteome</keyword>
<organism evidence="6 7">
    <name type="scientific">Paraphoma chrysanthemicola</name>
    <dbReference type="NCBI Taxonomy" id="798071"/>
    <lineage>
        <taxon>Eukaryota</taxon>
        <taxon>Fungi</taxon>
        <taxon>Dikarya</taxon>
        <taxon>Ascomycota</taxon>
        <taxon>Pezizomycotina</taxon>
        <taxon>Dothideomycetes</taxon>
        <taxon>Pleosporomycetidae</taxon>
        <taxon>Pleosporales</taxon>
        <taxon>Pleosporineae</taxon>
        <taxon>Phaeosphaeriaceae</taxon>
        <taxon>Paraphoma</taxon>
    </lineage>
</organism>
<sequence length="130" mass="14818">MSESEQTKPSLPTFDPNNCHTYSASCHCGTVRYEVLLSPPIQQWKVVSCNCSICTRHGYLLVYPERSQLHMKSGEDALRDYSFGPKRNLHKFCRHCGSSVFFDPRMKEFGESPPAPDLLGVNVEDRHPEK</sequence>